<accession>A0A1G9AIY5</accession>
<dbReference type="PROSITE" id="PS01227">
    <property type="entry name" value="UPF0012"/>
    <property type="match status" value="1"/>
</dbReference>
<organism evidence="3 4">
    <name type="scientific">Jeotgalicoccus aerolatus</name>
    <dbReference type="NCBI Taxonomy" id="709510"/>
    <lineage>
        <taxon>Bacteria</taxon>
        <taxon>Bacillati</taxon>
        <taxon>Bacillota</taxon>
        <taxon>Bacilli</taxon>
        <taxon>Bacillales</taxon>
        <taxon>Staphylococcaceae</taxon>
        <taxon>Jeotgalicoccus</taxon>
    </lineage>
</organism>
<dbReference type="Gene3D" id="3.60.110.10">
    <property type="entry name" value="Carbon-nitrogen hydrolase"/>
    <property type="match status" value="1"/>
</dbReference>
<dbReference type="PANTHER" id="PTHR23088:SF27">
    <property type="entry name" value="DEAMINATED GLUTATHIONE AMIDASE"/>
    <property type="match status" value="1"/>
</dbReference>
<evidence type="ECO:0000313" key="4">
    <source>
        <dbReference type="Proteomes" id="UP000242700"/>
    </source>
</evidence>
<reference evidence="4" key="1">
    <citation type="submission" date="2016-10" db="EMBL/GenBank/DDBJ databases">
        <authorList>
            <person name="Varghese N."/>
            <person name="Submissions S."/>
        </authorList>
    </citation>
    <scope>NUCLEOTIDE SEQUENCE [LARGE SCALE GENOMIC DNA]</scope>
    <source>
        <strain evidence="4">CGMCC 1.8911</strain>
    </source>
</reference>
<name>A0A1G9AIY5_9STAP</name>
<protein>
    <submittedName>
        <fullName evidence="3">Predicted amidohydrolase</fullName>
    </submittedName>
</protein>
<evidence type="ECO:0000313" key="3">
    <source>
        <dbReference type="EMBL" id="SDK27228.1"/>
    </source>
</evidence>
<dbReference type="SUPFAM" id="SSF56317">
    <property type="entry name" value="Carbon-nitrogen hydrolase"/>
    <property type="match status" value="1"/>
</dbReference>
<dbReference type="GO" id="GO:0016787">
    <property type="term" value="F:hydrolase activity"/>
    <property type="evidence" value="ECO:0007669"/>
    <property type="project" value="UniProtKB-KW"/>
</dbReference>
<dbReference type="Proteomes" id="UP000242700">
    <property type="component" value="Unassembled WGS sequence"/>
</dbReference>
<dbReference type="CDD" id="cd07583">
    <property type="entry name" value="nitrilase_5"/>
    <property type="match status" value="1"/>
</dbReference>
<evidence type="ECO:0000256" key="1">
    <source>
        <dbReference type="ARBA" id="ARBA00010613"/>
    </source>
</evidence>
<dbReference type="EMBL" id="FNFI01000006">
    <property type="protein sequence ID" value="SDK27228.1"/>
    <property type="molecule type" value="Genomic_DNA"/>
</dbReference>
<dbReference type="PROSITE" id="PS50263">
    <property type="entry name" value="CN_HYDROLASE"/>
    <property type="match status" value="1"/>
</dbReference>
<gene>
    <name evidence="3" type="ORF">SAMN05216187_106149</name>
</gene>
<comment type="similarity">
    <text evidence="1">Belongs to the carbon-nitrogen hydrolase superfamily. NIT1/NIT2 family.</text>
</comment>
<proteinExistence type="inferred from homology"/>
<dbReference type="InterPro" id="IPR003010">
    <property type="entry name" value="C-N_Hydrolase"/>
</dbReference>
<keyword evidence="3" id="KW-0378">Hydrolase</keyword>
<dbReference type="OrthoDB" id="9811121at2"/>
<dbReference type="RefSeq" id="WP_092597723.1">
    <property type="nucleotide sequence ID" value="NZ_FNFI01000006.1"/>
</dbReference>
<dbReference type="AlphaFoldDB" id="A0A1G9AIY5"/>
<feature type="domain" description="CN hydrolase" evidence="2">
    <location>
        <begin position="1"/>
        <end position="241"/>
    </location>
</feature>
<dbReference type="InterPro" id="IPR001110">
    <property type="entry name" value="UPF0012_CS"/>
</dbReference>
<evidence type="ECO:0000259" key="2">
    <source>
        <dbReference type="PROSITE" id="PS50263"/>
    </source>
</evidence>
<sequence length="265" mass="29758">MKIKIFQFKVVDGDVKTNMNKVSSLFAKTDLNETDVVVLPEMWTSGYDLKNIDDHAAKNLEPVKTFISKLAAEHNVTVAAGSIPNKYSDDDVYNTAFTIDHQGHLIHEYSKIHLVPMLNEPEFLAGGNKAAEVFEINGEKCGVVICYDLRFPEIFRDLSLSGAKIIFVAAEWPIERTEHWMTLLKARAIENQCYIVASNTIGSQSDGTVFAGKSMIVNPFGEIMAEAGKDTEEILTADLNLAYIDQVRTDIPIFKSRRKELYKYL</sequence>
<dbReference type="InterPro" id="IPR036526">
    <property type="entry name" value="C-N_Hydrolase_sf"/>
</dbReference>
<dbReference type="PANTHER" id="PTHR23088">
    <property type="entry name" value="NITRILASE-RELATED"/>
    <property type="match status" value="1"/>
</dbReference>
<dbReference type="Pfam" id="PF00795">
    <property type="entry name" value="CN_hydrolase"/>
    <property type="match status" value="1"/>
</dbReference>
<dbReference type="STRING" id="586411.SAMN05216187_106149"/>